<dbReference type="Gene3D" id="2.60.40.10">
    <property type="entry name" value="Immunoglobulins"/>
    <property type="match status" value="1"/>
</dbReference>
<dbReference type="InterPro" id="IPR017853">
    <property type="entry name" value="GH"/>
</dbReference>
<accession>A0AAX1N333</accession>
<dbReference type="AlphaFoldDB" id="A0AAX1N333"/>
<dbReference type="Proteomes" id="UP000678679">
    <property type="component" value="Chromosome 1"/>
</dbReference>
<keyword evidence="2" id="KW-1185">Reference proteome</keyword>
<proteinExistence type="predicted"/>
<protein>
    <recommendedName>
        <fullName evidence="3">Glycoside hydrolase family 2 catalytic domain-containing protein</fullName>
    </recommendedName>
</protein>
<dbReference type="KEGG" id="fya:KMW28_19060"/>
<dbReference type="EMBL" id="CP076132">
    <property type="protein sequence ID" value="QWG01716.1"/>
    <property type="molecule type" value="Genomic_DNA"/>
</dbReference>
<evidence type="ECO:0000313" key="1">
    <source>
        <dbReference type="EMBL" id="QWG01716.1"/>
    </source>
</evidence>
<evidence type="ECO:0000313" key="2">
    <source>
        <dbReference type="Proteomes" id="UP000678679"/>
    </source>
</evidence>
<dbReference type="RefSeq" id="WP_169666036.1">
    <property type="nucleotide sequence ID" value="NZ_CP076132.1"/>
</dbReference>
<sequence length="430" mass="48649">MKKIFFFLWMILSIKGFSQQQNKRLDIFYNDGFFIKGAGIDNNGPQYFKAFADAGGNAFRTWRSSNANSEFDSARKYQLKVALGIEVGQELHGFDYNDTKAVKQQFNLIKAKIDKYKDEPQLLCWVVGNELNLLFDENGGLGNVNPKVYDALEEIVRYIHQVDSIHPVTTTFAGIIPTHVKVVSERCPSLDFYSFQIYGGLQTLPQDIEKLSLNKPYIISEYGPLGHWERPSTSWNREIEETSKEKSEGLTQRIQSGFIENTNPLFLGGFAFLWGQKQERTPTWYGMFLPTGECDARVDVLTEYWSGKVPNNYAPLVSTITLNDKSATDNIIIKEAETCTANIDVTDPDNDPLLYKWELLGEVKEKSEGGAYEAKPKVYPLEILADNGSSITFKLPDNNGEYRLFAYVFDGNGKVGTANIPFMVDLSKIK</sequence>
<dbReference type="SUPFAM" id="SSF51445">
    <property type="entry name" value="(Trans)glycosidases"/>
    <property type="match status" value="1"/>
</dbReference>
<evidence type="ECO:0008006" key="3">
    <source>
        <dbReference type="Google" id="ProtNLM"/>
    </source>
</evidence>
<name>A0AAX1N333_9BACT</name>
<organism evidence="1 2">
    <name type="scientific">Flammeovirga yaeyamensis</name>
    <dbReference type="NCBI Taxonomy" id="367791"/>
    <lineage>
        <taxon>Bacteria</taxon>
        <taxon>Pseudomonadati</taxon>
        <taxon>Bacteroidota</taxon>
        <taxon>Cytophagia</taxon>
        <taxon>Cytophagales</taxon>
        <taxon>Flammeovirgaceae</taxon>
        <taxon>Flammeovirga</taxon>
    </lineage>
</organism>
<gene>
    <name evidence="1" type="ORF">KMW28_19060</name>
</gene>
<dbReference type="InterPro" id="IPR013783">
    <property type="entry name" value="Ig-like_fold"/>
</dbReference>
<reference evidence="1 2" key="1">
    <citation type="submission" date="2021-05" db="EMBL/GenBank/DDBJ databases">
        <title>Comparative genomic studies on the polysaccharide-degrading batcterial strains of the Flammeovirga genus.</title>
        <authorList>
            <person name="Zewei F."/>
            <person name="Zheng Z."/>
            <person name="Yu L."/>
            <person name="Ruyue G."/>
            <person name="Yanhong M."/>
            <person name="Yuanyuan C."/>
            <person name="Jingyan G."/>
            <person name="Wenjun H."/>
        </authorList>
    </citation>
    <scope>NUCLEOTIDE SEQUENCE [LARGE SCALE GENOMIC DNA]</scope>
    <source>
        <strain evidence="1 2">NBRC:100898</strain>
    </source>
</reference>
<dbReference type="Gene3D" id="3.20.20.80">
    <property type="entry name" value="Glycosidases"/>
    <property type="match status" value="1"/>
</dbReference>